<dbReference type="PANTHER" id="PTHR46074">
    <property type="entry name" value="CYSTEINE-RICH PROTEIN CRIP FAMILY MEMBER"/>
    <property type="match status" value="1"/>
</dbReference>
<dbReference type="PANTHER" id="PTHR46074:SF5">
    <property type="entry name" value="LIM DOMAIN-CONTAINING PROTEIN C"/>
    <property type="match status" value="1"/>
</dbReference>
<dbReference type="FunFam" id="2.10.110.10:FF:000054">
    <property type="entry name" value="Cysteine-rich protein 1"/>
    <property type="match status" value="1"/>
</dbReference>
<comment type="function">
    <text evidence="6">Seems to have a role in zinc absorption and may function as an intracellular zinc transport protein.</text>
</comment>
<evidence type="ECO:0000259" key="8">
    <source>
        <dbReference type="Pfam" id="PF00412"/>
    </source>
</evidence>
<evidence type="ECO:0000313" key="10">
    <source>
        <dbReference type="Proteomes" id="UP000031036"/>
    </source>
</evidence>
<evidence type="ECO:0000256" key="4">
    <source>
        <dbReference type="ARBA" id="ARBA00022990"/>
    </source>
</evidence>
<dbReference type="Gene3D" id="2.10.110.10">
    <property type="entry name" value="Cysteine Rich Protein"/>
    <property type="match status" value="1"/>
</dbReference>
<protein>
    <recommendedName>
        <fullName evidence="7">Cysteine-rich protein 1</fullName>
    </recommendedName>
</protein>
<dbReference type="GO" id="GO:0046872">
    <property type="term" value="F:metal ion binding"/>
    <property type="evidence" value="ECO:0007669"/>
    <property type="project" value="UniProtKB-KW"/>
</dbReference>
<sequence length="166" mass="18327">MTSVCIERSSSKVTLRWPLCIIWPGMRVSGDGAFGQLVCIWTSQLDAAIGVYPERLTPAEWHTNHIYQLVVCTSTISFVAVLLFEPSGVLWVLPERVTSIGKDWHRPCLRCENENCKKTLTAGGHCERQGKPYCNQCYGALFGPKGYGHGGSESHTFHNGLTGKAN</sequence>
<reference evidence="9 10" key="1">
    <citation type="submission" date="2014-11" db="EMBL/GenBank/DDBJ databases">
        <title>Genetic blueprint of the zoonotic pathogen Toxocara canis.</title>
        <authorList>
            <person name="Zhu X.-Q."/>
            <person name="Korhonen P.K."/>
            <person name="Cai H."/>
            <person name="Young N.D."/>
            <person name="Nejsum P."/>
            <person name="von Samson-Himmelstjerna G."/>
            <person name="Boag P.R."/>
            <person name="Tan P."/>
            <person name="Li Q."/>
            <person name="Min J."/>
            <person name="Yang Y."/>
            <person name="Wang X."/>
            <person name="Fang X."/>
            <person name="Hall R.S."/>
            <person name="Hofmann A."/>
            <person name="Sternberg P.W."/>
            <person name="Jex A.R."/>
            <person name="Gasser R.B."/>
        </authorList>
    </citation>
    <scope>NUCLEOTIDE SEQUENCE [LARGE SCALE GENOMIC DNA]</scope>
    <source>
        <strain evidence="9">PN_DK_2014</strain>
    </source>
</reference>
<organism evidence="9 10">
    <name type="scientific">Toxocara canis</name>
    <name type="common">Canine roundworm</name>
    <dbReference type="NCBI Taxonomy" id="6265"/>
    <lineage>
        <taxon>Eukaryota</taxon>
        <taxon>Metazoa</taxon>
        <taxon>Ecdysozoa</taxon>
        <taxon>Nematoda</taxon>
        <taxon>Chromadorea</taxon>
        <taxon>Rhabditida</taxon>
        <taxon>Spirurina</taxon>
        <taxon>Ascaridomorpha</taxon>
        <taxon>Ascaridoidea</taxon>
        <taxon>Toxocaridae</taxon>
        <taxon>Toxocara</taxon>
    </lineage>
</organism>
<keyword evidence="4" id="KW-0007">Acetylation</keyword>
<evidence type="ECO:0000256" key="6">
    <source>
        <dbReference type="ARBA" id="ARBA00055254"/>
    </source>
</evidence>
<dbReference type="InterPro" id="IPR001781">
    <property type="entry name" value="Znf_LIM"/>
</dbReference>
<gene>
    <name evidence="9" type="primary">CRIP1</name>
    <name evidence="9" type="ORF">Tcan_05934</name>
</gene>
<evidence type="ECO:0000256" key="7">
    <source>
        <dbReference type="ARBA" id="ARBA00072537"/>
    </source>
</evidence>
<evidence type="ECO:0000256" key="1">
    <source>
        <dbReference type="ARBA" id="ARBA00022481"/>
    </source>
</evidence>
<dbReference type="EMBL" id="JPKZ01001541">
    <property type="protein sequence ID" value="KHN81392.1"/>
    <property type="molecule type" value="Genomic_DNA"/>
</dbReference>
<dbReference type="CDD" id="cd09401">
    <property type="entry name" value="LIM_TLP_like"/>
    <property type="match status" value="1"/>
</dbReference>
<dbReference type="Pfam" id="PF00412">
    <property type="entry name" value="LIM"/>
    <property type="match status" value="1"/>
</dbReference>
<comment type="caution">
    <text evidence="9">The sequence shown here is derived from an EMBL/GenBank/DDBJ whole genome shotgun (WGS) entry which is preliminary data.</text>
</comment>
<feature type="domain" description="LIM zinc-binding" evidence="8">
    <location>
        <begin position="99"/>
        <end position="140"/>
    </location>
</feature>
<keyword evidence="5" id="KW-0440">LIM domain</keyword>
<evidence type="ECO:0000256" key="2">
    <source>
        <dbReference type="ARBA" id="ARBA00022723"/>
    </source>
</evidence>
<name>A0A0B2VIX1_TOXCA</name>
<accession>A0A0B2VIX1</accession>
<keyword evidence="3" id="KW-0862">Zinc</keyword>
<dbReference type="AlphaFoldDB" id="A0A0B2VIX1"/>
<dbReference type="Proteomes" id="UP000031036">
    <property type="component" value="Unassembled WGS sequence"/>
</dbReference>
<keyword evidence="10" id="KW-1185">Reference proteome</keyword>
<dbReference type="SUPFAM" id="SSF57716">
    <property type="entry name" value="Glucocorticoid receptor-like (DNA-binding domain)"/>
    <property type="match status" value="1"/>
</dbReference>
<evidence type="ECO:0000256" key="3">
    <source>
        <dbReference type="ARBA" id="ARBA00022833"/>
    </source>
</evidence>
<dbReference type="STRING" id="6265.A0A0B2VIX1"/>
<evidence type="ECO:0000256" key="5">
    <source>
        <dbReference type="ARBA" id="ARBA00023038"/>
    </source>
</evidence>
<keyword evidence="1" id="KW-0488">Methylation</keyword>
<dbReference type="OrthoDB" id="25654at2759"/>
<evidence type="ECO:0000313" key="9">
    <source>
        <dbReference type="EMBL" id="KHN81392.1"/>
    </source>
</evidence>
<keyword evidence="2" id="KW-0479">Metal-binding</keyword>
<proteinExistence type="predicted"/>